<evidence type="ECO:0000313" key="2">
    <source>
        <dbReference type="Proteomes" id="UP000236333"/>
    </source>
</evidence>
<dbReference type="AlphaFoldDB" id="A0A2J8A951"/>
<organism evidence="1 2">
    <name type="scientific">Tetrabaena socialis</name>
    <dbReference type="NCBI Taxonomy" id="47790"/>
    <lineage>
        <taxon>Eukaryota</taxon>
        <taxon>Viridiplantae</taxon>
        <taxon>Chlorophyta</taxon>
        <taxon>core chlorophytes</taxon>
        <taxon>Chlorophyceae</taxon>
        <taxon>CS clade</taxon>
        <taxon>Chlamydomonadales</taxon>
        <taxon>Tetrabaenaceae</taxon>
        <taxon>Tetrabaena</taxon>
    </lineage>
</organism>
<name>A0A2J8A951_9CHLO</name>
<accession>A0A2J8A951</accession>
<dbReference type="EMBL" id="PGGS01000106">
    <property type="protein sequence ID" value="PNH09058.1"/>
    <property type="molecule type" value="Genomic_DNA"/>
</dbReference>
<dbReference type="Proteomes" id="UP000236333">
    <property type="component" value="Unassembled WGS sequence"/>
</dbReference>
<evidence type="ECO:0000313" key="1">
    <source>
        <dbReference type="EMBL" id="PNH09058.1"/>
    </source>
</evidence>
<keyword evidence="2" id="KW-1185">Reference proteome</keyword>
<protein>
    <submittedName>
        <fullName evidence="1">Uncharacterized protein</fullName>
    </submittedName>
</protein>
<proteinExistence type="predicted"/>
<sequence>MSDKYTYRMQPASTRGRRFSDHDAENTLDEIVHVQGEGFRNCGGSGVDEGRWLRHYRGVMGEKGIIYDCSVGGCQKVATDGGHVLFDERSGVFLLPICHKHNDPRRSNYYHCVAEYAVKLYNESG</sequence>
<gene>
    <name evidence="1" type="ORF">TSOC_004377</name>
</gene>
<comment type="caution">
    <text evidence="1">The sequence shown here is derived from an EMBL/GenBank/DDBJ whole genome shotgun (WGS) entry which is preliminary data.</text>
</comment>
<reference evidence="1 2" key="1">
    <citation type="journal article" date="2017" name="Mol. Biol. Evol.">
        <title>The 4-celled Tetrabaena socialis nuclear genome reveals the essential components for genetic control of cell number at the origin of multicellularity in the volvocine lineage.</title>
        <authorList>
            <person name="Featherston J."/>
            <person name="Arakaki Y."/>
            <person name="Hanschen E.R."/>
            <person name="Ferris P.J."/>
            <person name="Michod R.E."/>
            <person name="Olson B.J.S.C."/>
            <person name="Nozaki H."/>
            <person name="Durand P.M."/>
        </authorList>
    </citation>
    <scope>NUCLEOTIDE SEQUENCE [LARGE SCALE GENOMIC DNA]</scope>
    <source>
        <strain evidence="1 2">NIES-571</strain>
    </source>
</reference>